<dbReference type="AlphaFoldDB" id="A0A1I5PN62"/>
<dbReference type="Pfam" id="PF00753">
    <property type="entry name" value="Lactamase_B"/>
    <property type="match status" value="1"/>
</dbReference>
<dbReference type="Proteomes" id="UP000199227">
    <property type="component" value="Unassembled WGS sequence"/>
</dbReference>
<name>A0A1I5PN62_9BACT</name>
<dbReference type="PANTHER" id="PTHR42951">
    <property type="entry name" value="METALLO-BETA-LACTAMASE DOMAIN-CONTAINING"/>
    <property type="match status" value="1"/>
</dbReference>
<dbReference type="RefSeq" id="WP_092912317.1">
    <property type="nucleotide sequence ID" value="NZ_FOXB01000016.1"/>
</dbReference>
<organism evidence="2 3">
    <name type="scientific">Hydrogenimonas thermophila</name>
    <dbReference type="NCBI Taxonomy" id="223786"/>
    <lineage>
        <taxon>Bacteria</taxon>
        <taxon>Pseudomonadati</taxon>
        <taxon>Campylobacterota</taxon>
        <taxon>Epsilonproteobacteria</taxon>
        <taxon>Campylobacterales</taxon>
        <taxon>Hydrogenimonadaceae</taxon>
        <taxon>Hydrogenimonas</taxon>
    </lineage>
</organism>
<sequence>MKKSLLLLFVSCMMLWSQEYGLSPKQVAPKLYCFFGDLQVPNTENNGNMVNTCYIDAGSGWIVFDSGPTYLYAKEAFSVMQSVKTQPVLAVFNSHVHDDHWLGNGFYHEKGVMIYGPKNFSSNHLATPTRIEIAIKPLFYKGTVPVAPDRLISDSRTLKIGNITLQILAFSHPAHTFSDIAVFIPNEKILLAGDLVFNDRLPSLRDGSLSGWLKAVKKLKNLQWSVMVGGHGYKTGSDAMNFIEAYLNKLYIEVKRAIEDDIDMVDVTKKVYLPEYHKMVLYKMLHGKNVIKAYEELEWESE</sequence>
<accession>A0A1I5PN62</accession>
<keyword evidence="3" id="KW-1185">Reference proteome</keyword>
<feature type="domain" description="Metallo-beta-lactamase" evidence="1">
    <location>
        <begin position="49"/>
        <end position="231"/>
    </location>
</feature>
<dbReference type="SMART" id="SM00849">
    <property type="entry name" value="Lactamase_B"/>
    <property type="match status" value="1"/>
</dbReference>
<dbReference type="OrthoDB" id="5290005at2"/>
<dbReference type="SUPFAM" id="SSF56281">
    <property type="entry name" value="Metallo-hydrolase/oxidoreductase"/>
    <property type="match status" value="1"/>
</dbReference>
<dbReference type="PANTHER" id="PTHR42951:SF20">
    <property type="entry name" value="BETA LACTAMASE"/>
    <property type="match status" value="1"/>
</dbReference>
<evidence type="ECO:0000259" key="1">
    <source>
        <dbReference type="SMART" id="SM00849"/>
    </source>
</evidence>
<gene>
    <name evidence="2" type="ORF">SAMN05216234_11629</name>
</gene>
<dbReference type="Gene3D" id="3.60.15.10">
    <property type="entry name" value="Ribonuclease Z/Hydroxyacylglutathione hydrolase-like"/>
    <property type="match status" value="1"/>
</dbReference>
<evidence type="ECO:0000313" key="3">
    <source>
        <dbReference type="Proteomes" id="UP000199227"/>
    </source>
</evidence>
<proteinExistence type="predicted"/>
<dbReference type="STRING" id="223786.SAMN05216234_11629"/>
<dbReference type="InterPro" id="IPR001279">
    <property type="entry name" value="Metallo-B-lactamas"/>
</dbReference>
<dbReference type="EMBL" id="FOXB01000016">
    <property type="protein sequence ID" value="SFP35519.1"/>
    <property type="molecule type" value="Genomic_DNA"/>
</dbReference>
<protein>
    <submittedName>
        <fullName evidence="2">Glyoxylase, beta-lactamase superfamily II</fullName>
    </submittedName>
</protein>
<reference evidence="2 3" key="1">
    <citation type="submission" date="2016-10" db="EMBL/GenBank/DDBJ databases">
        <authorList>
            <person name="de Groot N.N."/>
        </authorList>
    </citation>
    <scope>NUCLEOTIDE SEQUENCE [LARGE SCALE GENOMIC DNA]</scope>
    <source>
        <strain evidence="2 3">EP1-55-1</strain>
    </source>
</reference>
<dbReference type="InterPro" id="IPR050855">
    <property type="entry name" value="NDM-1-like"/>
</dbReference>
<dbReference type="InterPro" id="IPR036866">
    <property type="entry name" value="RibonucZ/Hydroxyglut_hydro"/>
</dbReference>
<evidence type="ECO:0000313" key="2">
    <source>
        <dbReference type="EMBL" id="SFP35519.1"/>
    </source>
</evidence>
<dbReference type="CDD" id="cd16282">
    <property type="entry name" value="metallo-hydrolase-like_MBL-fold"/>
    <property type="match status" value="1"/>
</dbReference>